<reference evidence="11 12" key="1">
    <citation type="submission" date="2016-06" db="EMBL/GenBank/DDBJ databases">
        <title>Respiratory ammonification of nitrate coupled to the oxidation of elemental sulfur in deep-sea autotrophic thermophilic bacteria.</title>
        <authorList>
            <person name="Slobodkina G.B."/>
            <person name="Mardanov A.V."/>
            <person name="Ravin N.V."/>
            <person name="Frolova A.A."/>
            <person name="Viryasiv M.B."/>
            <person name="Chernyh N.A."/>
            <person name="Bonch-Osmolovskaya E.A."/>
            <person name="Slobodkin A.I."/>
        </authorList>
    </citation>
    <scope>NUCLEOTIDE SEQUENCE [LARGE SCALE GENOMIC DNA]</scope>
    <source>
        <strain evidence="11 12">S69</strain>
    </source>
</reference>
<dbReference type="GO" id="GO:0009426">
    <property type="term" value="C:bacterial-type flagellum basal body, distal rod"/>
    <property type="evidence" value="ECO:0007669"/>
    <property type="project" value="UniProtKB-UniRule"/>
</dbReference>
<organism evidence="11 12">
    <name type="scientific">Dissulfuribacter thermophilus</name>
    <dbReference type="NCBI Taxonomy" id="1156395"/>
    <lineage>
        <taxon>Bacteria</taxon>
        <taxon>Pseudomonadati</taxon>
        <taxon>Thermodesulfobacteriota</taxon>
        <taxon>Dissulfuribacteria</taxon>
        <taxon>Dissulfuribacterales</taxon>
        <taxon>Dissulfuribacteraceae</taxon>
        <taxon>Dissulfuribacter</taxon>
    </lineage>
</organism>
<dbReference type="OrthoDB" id="9804559at2"/>
<dbReference type="Pfam" id="PF00460">
    <property type="entry name" value="Flg_bb_rod"/>
    <property type="match status" value="1"/>
</dbReference>
<comment type="caution">
    <text evidence="11">The sequence shown here is derived from an EMBL/GenBank/DDBJ whole genome shotgun (WGS) entry which is preliminary data.</text>
</comment>
<dbReference type="EMBL" id="MAGO01000004">
    <property type="protein sequence ID" value="OCC15552.1"/>
    <property type="molecule type" value="Genomic_DNA"/>
</dbReference>
<comment type="similarity">
    <text evidence="2 7">Belongs to the flagella basal body rod proteins family.</text>
</comment>
<dbReference type="InterPro" id="IPR012834">
    <property type="entry name" value="FlgG_G_neg"/>
</dbReference>
<dbReference type="InterPro" id="IPR010930">
    <property type="entry name" value="Flg_bb/hook_C_dom"/>
</dbReference>
<dbReference type="InterPro" id="IPR053967">
    <property type="entry name" value="LlgE_F_G-like_D1"/>
</dbReference>
<name>A0A1B9F6K5_9BACT</name>
<accession>A0A1B9F6K5</accession>
<evidence type="ECO:0000256" key="2">
    <source>
        <dbReference type="ARBA" id="ARBA00009677"/>
    </source>
</evidence>
<feature type="domain" description="Flagellar basal-body/hook protein C-terminal" evidence="9">
    <location>
        <begin position="213"/>
        <end position="258"/>
    </location>
</feature>
<dbReference type="RefSeq" id="WP_067616782.1">
    <property type="nucleotide sequence ID" value="NZ_MAGO01000004.1"/>
</dbReference>
<feature type="domain" description="Flagellar hook protein FlgE/F/G-like D1" evidence="10">
    <location>
        <begin position="96"/>
        <end position="158"/>
    </location>
</feature>
<evidence type="ECO:0000256" key="1">
    <source>
        <dbReference type="ARBA" id="ARBA00004117"/>
    </source>
</evidence>
<evidence type="ECO:0000313" key="12">
    <source>
        <dbReference type="Proteomes" id="UP000093080"/>
    </source>
</evidence>
<evidence type="ECO:0000259" key="10">
    <source>
        <dbReference type="Pfam" id="PF22692"/>
    </source>
</evidence>
<comment type="subunit">
    <text evidence="5">The basal body constitutes a major portion of the flagellar organelle and consists of four rings (L,P,S, and M) mounted on a central rod. The rod consists of about 26 subunits of FlgG in the distal portion, and FlgB, FlgC and FlgF are thought to build up the proximal portion of the rod with about 6 subunits each.</text>
</comment>
<dbReference type="PATRIC" id="fig|1156395.6.peg.919"/>
<dbReference type="AlphaFoldDB" id="A0A1B9F6K5"/>
<evidence type="ECO:0000256" key="6">
    <source>
        <dbReference type="NCBIfam" id="TIGR02488"/>
    </source>
</evidence>
<dbReference type="SUPFAM" id="SSF117143">
    <property type="entry name" value="Flagellar hook protein flgE"/>
    <property type="match status" value="1"/>
</dbReference>
<dbReference type="InterPro" id="IPR037925">
    <property type="entry name" value="FlgE/F/G-like"/>
</dbReference>
<dbReference type="Pfam" id="PF06429">
    <property type="entry name" value="Flg_bbr_C"/>
    <property type="match status" value="1"/>
</dbReference>
<dbReference type="InterPro" id="IPR020013">
    <property type="entry name" value="Flagellar_FlgE/F/G"/>
</dbReference>
<keyword evidence="12" id="KW-1185">Reference proteome</keyword>
<sequence length="260" mass="28130">MIRGLWSAASGMNSMQLNLDVIANNLANVNTVGFKRSRADFEDLLYQTIRMPGTDNADGTQVPTGMQIGMGSRPTAVQKIFTQGDYENTGNELDWAIEGRGFFKVISNGEELYTRAGAFKLDKDGFIVTSNGDRLQPEFAVPQGTQSITIDSYGLLTASDPSGNPLASVQLTIYDFPNPAGLFSVGRNLFRPTLASGDPIEGNPGTDNLGTIAQGFLEQSNVDVVKEMVSMIVTQRAYELNSKTVQTADEMLGIANNLKR</sequence>
<dbReference type="Pfam" id="PF22692">
    <property type="entry name" value="LlgE_F_G_D1"/>
    <property type="match status" value="1"/>
</dbReference>
<dbReference type="STRING" id="1156395.DBT_0903"/>
<dbReference type="InterPro" id="IPR019776">
    <property type="entry name" value="Flagellar_basal_body_rod_CS"/>
</dbReference>
<evidence type="ECO:0000256" key="3">
    <source>
        <dbReference type="ARBA" id="ARBA00017948"/>
    </source>
</evidence>
<dbReference type="PROSITE" id="PS00588">
    <property type="entry name" value="FLAGELLA_BB_ROD"/>
    <property type="match status" value="1"/>
</dbReference>
<proteinExistence type="inferred from homology"/>
<dbReference type="GO" id="GO:0071978">
    <property type="term" value="P:bacterial-type flagellum-dependent swarming motility"/>
    <property type="evidence" value="ECO:0007669"/>
    <property type="project" value="TreeGrafter"/>
</dbReference>
<dbReference type="Proteomes" id="UP000093080">
    <property type="component" value="Unassembled WGS sequence"/>
</dbReference>
<protein>
    <recommendedName>
        <fullName evidence="3 6">Flagellar basal-body rod protein FlgG</fullName>
    </recommendedName>
</protein>
<dbReference type="InterPro" id="IPR001444">
    <property type="entry name" value="Flag_bb_rod_N"/>
</dbReference>
<keyword evidence="11" id="KW-0966">Cell projection</keyword>
<evidence type="ECO:0000313" key="11">
    <source>
        <dbReference type="EMBL" id="OCC15552.1"/>
    </source>
</evidence>
<evidence type="ECO:0000256" key="7">
    <source>
        <dbReference type="RuleBase" id="RU362116"/>
    </source>
</evidence>
<keyword evidence="11" id="KW-0282">Flagellum</keyword>
<dbReference type="NCBIfam" id="TIGR03506">
    <property type="entry name" value="FlgEFG_subfam"/>
    <property type="match status" value="2"/>
</dbReference>
<evidence type="ECO:0000256" key="5">
    <source>
        <dbReference type="ARBA" id="ARBA00025933"/>
    </source>
</evidence>
<feature type="domain" description="Flagellar basal body rod protein N-terminal" evidence="8">
    <location>
        <begin position="7"/>
        <end position="35"/>
    </location>
</feature>
<evidence type="ECO:0000259" key="9">
    <source>
        <dbReference type="Pfam" id="PF06429"/>
    </source>
</evidence>
<dbReference type="PANTHER" id="PTHR30435:SF19">
    <property type="entry name" value="FLAGELLAR BASAL-BODY ROD PROTEIN FLGG"/>
    <property type="match status" value="1"/>
</dbReference>
<dbReference type="NCBIfam" id="TIGR02488">
    <property type="entry name" value="flgG_G_neg"/>
    <property type="match status" value="1"/>
</dbReference>
<keyword evidence="4 7" id="KW-0975">Bacterial flagellum</keyword>
<evidence type="ECO:0000259" key="8">
    <source>
        <dbReference type="Pfam" id="PF00460"/>
    </source>
</evidence>
<keyword evidence="11" id="KW-0969">Cilium</keyword>
<gene>
    <name evidence="11" type="ORF">DBT_0903</name>
</gene>
<dbReference type="PANTHER" id="PTHR30435">
    <property type="entry name" value="FLAGELLAR PROTEIN"/>
    <property type="match status" value="1"/>
</dbReference>
<evidence type="ECO:0000256" key="4">
    <source>
        <dbReference type="ARBA" id="ARBA00023143"/>
    </source>
</evidence>
<comment type="subcellular location">
    <subcellularLocation>
        <location evidence="1 7">Bacterial flagellum basal body</location>
    </subcellularLocation>
</comment>